<keyword evidence="1" id="KW-0175">Coiled coil</keyword>
<dbReference type="STRING" id="1314674.A0A0D7BPB5"/>
<feature type="coiled-coil region" evidence="1">
    <location>
        <begin position="12"/>
        <end position="39"/>
    </location>
</feature>
<reference evidence="2 3" key="1">
    <citation type="journal article" date="2015" name="Fungal Genet. Biol.">
        <title>Evolution of novel wood decay mechanisms in Agaricales revealed by the genome sequences of Fistulina hepatica and Cylindrobasidium torrendii.</title>
        <authorList>
            <person name="Floudas D."/>
            <person name="Held B.W."/>
            <person name="Riley R."/>
            <person name="Nagy L.G."/>
            <person name="Koehler G."/>
            <person name="Ransdell A.S."/>
            <person name="Younus H."/>
            <person name="Chow J."/>
            <person name="Chiniquy J."/>
            <person name="Lipzen A."/>
            <person name="Tritt A."/>
            <person name="Sun H."/>
            <person name="Haridas S."/>
            <person name="LaButti K."/>
            <person name="Ohm R.A."/>
            <person name="Kues U."/>
            <person name="Blanchette R.A."/>
            <person name="Grigoriev I.V."/>
            <person name="Minto R.E."/>
            <person name="Hibbett D.S."/>
        </authorList>
    </citation>
    <scope>NUCLEOTIDE SEQUENCE [LARGE SCALE GENOMIC DNA]</scope>
    <source>
        <strain evidence="2 3">FP15055 ss-10</strain>
    </source>
</reference>
<evidence type="ECO:0008006" key="4">
    <source>
        <dbReference type="Google" id="ProtNLM"/>
    </source>
</evidence>
<dbReference type="Proteomes" id="UP000054007">
    <property type="component" value="Unassembled WGS sequence"/>
</dbReference>
<dbReference type="EMBL" id="KN880444">
    <property type="protein sequence ID" value="KIY72388.1"/>
    <property type="molecule type" value="Genomic_DNA"/>
</dbReference>
<keyword evidence="3" id="KW-1185">Reference proteome</keyword>
<dbReference type="InterPro" id="IPR032675">
    <property type="entry name" value="LRR_dom_sf"/>
</dbReference>
<proteinExistence type="predicted"/>
<protein>
    <recommendedName>
        <fullName evidence="4">F-box domain-containing protein</fullName>
    </recommendedName>
</protein>
<dbReference type="AlphaFoldDB" id="A0A0D7BPB5"/>
<dbReference type="SUPFAM" id="SSF52047">
    <property type="entry name" value="RNI-like"/>
    <property type="match status" value="1"/>
</dbReference>
<organism evidence="2 3">
    <name type="scientific">Cylindrobasidium torrendii FP15055 ss-10</name>
    <dbReference type="NCBI Taxonomy" id="1314674"/>
    <lineage>
        <taxon>Eukaryota</taxon>
        <taxon>Fungi</taxon>
        <taxon>Dikarya</taxon>
        <taxon>Basidiomycota</taxon>
        <taxon>Agaricomycotina</taxon>
        <taxon>Agaricomycetes</taxon>
        <taxon>Agaricomycetidae</taxon>
        <taxon>Agaricales</taxon>
        <taxon>Marasmiineae</taxon>
        <taxon>Physalacriaceae</taxon>
        <taxon>Cylindrobasidium</taxon>
    </lineage>
</organism>
<gene>
    <name evidence="2" type="ORF">CYLTODRAFT_440638</name>
</gene>
<dbReference type="Gene3D" id="3.80.10.10">
    <property type="entry name" value="Ribonuclease Inhibitor"/>
    <property type="match status" value="1"/>
</dbReference>
<evidence type="ECO:0000256" key="1">
    <source>
        <dbReference type="SAM" id="Coils"/>
    </source>
</evidence>
<dbReference type="OrthoDB" id="3203373at2759"/>
<evidence type="ECO:0000313" key="3">
    <source>
        <dbReference type="Proteomes" id="UP000054007"/>
    </source>
</evidence>
<name>A0A0D7BPB5_9AGAR</name>
<sequence length="497" mass="56052">MATSIISREDVLRSTADRITELEARQQQLLQEVANVDRELGVTRAQHKQALNDGALVSAFPFEILASIFRHCQGNWTPHRRPVELDISHVSSTWRTVALGTAQLWTYIHVHMAATKYNQSPTMITRKLALLAMYLERSSQASLRIRLEASGNFMWTEALGQCASHLWRCTEFSVSAKFNFSPIEPILECLRNLRAERLRYLSVRICYYPHTPHLVEQFLSTSPAIFTLGAPSLCFARLAGVAGPLQPPLQSVTTLSIDGTNMTEVSLVQLGALLESAPQLVNLSLTRMGLLQQPGSIPLSSSPLCLPNLRHIRICGDRDENQDRSYQILQRLPLEHIETLVLREIPGLADCTFPRVRSLSVTDCSFPTNQLEHTVDAFPALVNLDCDLVIVTPLLILSWDGDETNRDLAVAFWSKVERLSIREMDARHARLLIRCVESRKRRGVPIKSLVLDTRSRKVLRTVGLLEELEGHVLIEEYDDESWPAGDAFQDNDDSFWD</sequence>
<accession>A0A0D7BPB5</accession>
<evidence type="ECO:0000313" key="2">
    <source>
        <dbReference type="EMBL" id="KIY72388.1"/>
    </source>
</evidence>